<evidence type="ECO:0000313" key="1">
    <source>
        <dbReference type="EMBL" id="GIY12282.1"/>
    </source>
</evidence>
<dbReference type="Proteomes" id="UP001054945">
    <property type="component" value="Unassembled WGS sequence"/>
</dbReference>
<accession>A0AAV4QVZ1</accession>
<organism evidence="1 2">
    <name type="scientific">Caerostris extrusa</name>
    <name type="common">Bark spider</name>
    <name type="synonym">Caerostris bankana</name>
    <dbReference type="NCBI Taxonomy" id="172846"/>
    <lineage>
        <taxon>Eukaryota</taxon>
        <taxon>Metazoa</taxon>
        <taxon>Ecdysozoa</taxon>
        <taxon>Arthropoda</taxon>
        <taxon>Chelicerata</taxon>
        <taxon>Arachnida</taxon>
        <taxon>Araneae</taxon>
        <taxon>Araneomorphae</taxon>
        <taxon>Entelegynae</taxon>
        <taxon>Araneoidea</taxon>
        <taxon>Araneidae</taxon>
        <taxon>Caerostris</taxon>
    </lineage>
</organism>
<proteinExistence type="predicted"/>
<gene>
    <name evidence="1" type="ORF">CEXT_606551</name>
</gene>
<dbReference type="EMBL" id="BPLR01006768">
    <property type="protein sequence ID" value="GIY12282.1"/>
    <property type="molecule type" value="Genomic_DNA"/>
</dbReference>
<evidence type="ECO:0000313" key="2">
    <source>
        <dbReference type="Proteomes" id="UP001054945"/>
    </source>
</evidence>
<dbReference type="AlphaFoldDB" id="A0AAV4QVZ1"/>
<reference evidence="1 2" key="1">
    <citation type="submission" date="2021-06" db="EMBL/GenBank/DDBJ databases">
        <title>Caerostris extrusa draft genome.</title>
        <authorList>
            <person name="Kono N."/>
            <person name="Arakawa K."/>
        </authorList>
    </citation>
    <scope>NUCLEOTIDE SEQUENCE [LARGE SCALE GENOMIC DNA]</scope>
</reference>
<evidence type="ECO:0008006" key="3">
    <source>
        <dbReference type="Google" id="ProtNLM"/>
    </source>
</evidence>
<sequence length="95" mass="10311">MMKSLNPLFGTMKCFHLFSEGGKIQLFETQNGSGILLLIYLHLRIHPFSDHLSSTQLDNASAGVTGTSSLPGSTLLSPQHGMKKIGIKFCTPVVH</sequence>
<keyword evidence="2" id="KW-1185">Reference proteome</keyword>
<protein>
    <recommendedName>
        <fullName evidence="3">Ycf15</fullName>
    </recommendedName>
</protein>
<comment type="caution">
    <text evidence="1">The sequence shown here is derived from an EMBL/GenBank/DDBJ whole genome shotgun (WGS) entry which is preliminary data.</text>
</comment>
<name>A0AAV4QVZ1_CAEEX</name>